<dbReference type="GO" id="GO:0046872">
    <property type="term" value="F:metal ion binding"/>
    <property type="evidence" value="ECO:0007669"/>
    <property type="project" value="UniProtKB-KW"/>
</dbReference>
<dbReference type="InterPro" id="IPR002762">
    <property type="entry name" value="CbiX-like"/>
</dbReference>
<sequence length="247" mass="27037">MKAILFVGHGTRLKKGENEAKAFLQNVMEKVDIPIQEISFLELSSPSIEEGFQRCVDRGAKEVTVVPILLLTAGHMKHDIPAELATIQLSFPKIPITLKQAFGVQGNILDAIAELVHDSVPDLTSEDSLLIVGRGSSDLGIHTAFSEIEKGIQERLGISKISSCYLAATEPKFHDGLETMLEQSPQRVIVIPYLLFSGLLLSEVMLACKKRGPKVIQIEPLSRHKAMEDVVVQIATEGMKCDAVLND</sequence>
<dbReference type="SUPFAM" id="SSF53800">
    <property type="entry name" value="Chelatase"/>
    <property type="match status" value="1"/>
</dbReference>
<dbReference type="GO" id="GO:0016829">
    <property type="term" value="F:lyase activity"/>
    <property type="evidence" value="ECO:0007669"/>
    <property type="project" value="UniProtKB-KW"/>
</dbReference>
<name>A0A4U1DAJ8_9BACI</name>
<dbReference type="Gene3D" id="3.40.50.1400">
    <property type="match status" value="2"/>
</dbReference>
<evidence type="ECO:0000313" key="4">
    <source>
        <dbReference type="Proteomes" id="UP000307756"/>
    </source>
</evidence>
<keyword evidence="2" id="KW-0456">Lyase</keyword>
<keyword evidence="1" id="KW-0479">Metal-binding</keyword>
<dbReference type="RefSeq" id="WP_136830089.1">
    <property type="nucleotide sequence ID" value="NZ_SWBM01000001.1"/>
</dbReference>
<dbReference type="EMBL" id="SWBM01000001">
    <property type="protein sequence ID" value="TKC19188.1"/>
    <property type="molecule type" value="Genomic_DNA"/>
</dbReference>
<gene>
    <name evidence="3" type="ORF">FA727_06505</name>
</gene>
<evidence type="ECO:0000256" key="2">
    <source>
        <dbReference type="ARBA" id="ARBA00023239"/>
    </source>
</evidence>
<accession>A0A4U1DAJ8</accession>
<dbReference type="OrthoDB" id="9797895at2"/>
<dbReference type="PANTHER" id="PTHR33542:SF3">
    <property type="entry name" value="SIROHYDROCHLORIN FERROCHELATASE, CHLOROPLASTIC"/>
    <property type="match status" value="1"/>
</dbReference>
<dbReference type="Proteomes" id="UP000307756">
    <property type="component" value="Unassembled WGS sequence"/>
</dbReference>
<dbReference type="Pfam" id="PF01903">
    <property type="entry name" value="CbiX"/>
    <property type="match status" value="2"/>
</dbReference>
<comment type="caution">
    <text evidence="3">The sequence shown here is derived from an EMBL/GenBank/DDBJ whole genome shotgun (WGS) entry which is preliminary data.</text>
</comment>
<organism evidence="3 4">
    <name type="scientific">Robertmurraya kyonggiensis</name>
    <dbReference type="NCBI Taxonomy" id="1037680"/>
    <lineage>
        <taxon>Bacteria</taxon>
        <taxon>Bacillati</taxon>
        <taxon>Bacillota</taxon>
        <taxon>Bacilli</taxon>
        <taxon>Bacillales</taxon>
        <taxon>Bacillaceae</taxon>
        <taxon>Robertmurraya</taxon>
    </lineage>
</organism>
<proteinExistence type="predicted"/>
<dbReference type="InterPro" id="IPR050963">
    <property type="entry name" value="Sirohydro_Cobaltochel/CbiX"/>
</dbReference>
<reference evidence="3 4" key="1">
    <citation type="journal article" date="2011" name="J. Microbiol.">
        <title>Bacillus kyonggiensis sp. nov., isolated from soil of a lettuce field.</title>
        <authorList>
            <person name="Dong K."/>
            <person name="Lee S."/>
        </authorList>
    </citation>
    <scope>NUCLEOTIDE SEQUENCE [LARGE SCALE GENOMIC DNA]</scope>
    <source>
        <strain evidence="3 4">NB22</strain>
    </source>
</reference>
<keyword evidence="4" id="KW-1185">Reference proteome</keyword>
<dbReference type="CDD" id="cd03416">
    <property type="entry name" value="CbiX_SirB_N"/>
    <property type="match status" value="1"/>
</dbReference>
<protein>
    <submittedName>
        <fullName evidence="3">Sirohydrochlorin chelatase</fullName>
    </submittedName>
</protein>
<evidence type="ECO:0000313" key="3">
    <source>
        <dbReference type="EMBL" id="TKC19188.1"/>
    </source>
</evidence>
<evidence type="ECO:0000256" key="1">
    <source>
        <dbReference type="ARBA" id="ARBA00022723"/>
    </source>
</evidence>
<dbReference type="PANTHER" id="PTHR33542">
    <property type="entry name" value="SIROHYDROCHLORIN FERROCHELATASE, CHLOROPLASTIC"/>
    <property type="match status" value="1"/>
</dbReference>
<dbReference type="AlphaFoldDB" id="A0A4U1DAJ8"/>